<dbReference type="InterPro" id="IPR029261">
    <property type="entry name" value="Transposase_Znf"/>
</dbReference>
<dbReference type="InterPro" id="IPR002560">
    <property type="entry name" value="Transposase_DDE"/>
</dbReference>
<evidence type="ECO:0000259" key="1">
    <source>
        <dbReference type="Pfam" id="PF01610"/>
    </source>
</evidence>
<dbReference type="Pfam" id="PF01610">
    <property type="entry name" value="DDE_Tnp_ISL3"/>
    <property type="match status" value="1"/>
</dbReference>
<feature type="domain" description="Transposase IS204/IS1001/IS1096/IS1165 helix-turn-helix" evidence="2">
    <location>
        <begin position="93"/>
        <end position="141"/>
    </location>
</feature>
<proteinExistence type="predicted"/>
<evidence type="ECO:0000313" key="4">
    <source>
        <dbReference type="EMBL" id="TQI94101.1"/>
    </source>
</evidence>
<evidence type="ECO:0000313" key="5">
    <source>
        <dbReference type="Proteomes" id="UP000320876"/>
    </source>
</evidence>
<dbReference type="EMBL" id="VFML01000002">
    <property type="protein sequence ID" value="TQI94101.1"/>
    <property type="molecule type" value="Genomic_DNA"/>
</dbReference>
<keyword evidence="5" id="KW-1185">Reference proteome</keyword>
<dbReference type="InterPro" id="IPR047951">
    <property type="entry name" value="Transpos_ISL3"/>
</dbReference>
<sequence length="427" mass="47935">MPGVRVWGRLLGVNTAVVESVEFDEAEQVLVAAVRVRRRDRDRCGVCSRRCPRYDAGRGRRRWRALDLGTVQAFVEADASRVRCREHGVVVSAVPWARHGAGHTRAFDDTVAWLATATSRSTVRQLMRIAWPTVGSIITRVRADIDARVDRLAGLRRIGIDEISYKKNHRYLTVVVDHDTGRLVWAAAGNDKPTLAAFFELLGPQRCARITHVSADAAAWIARTVEQYCPDAVRCADPFHVVKWATDALDQVRRQVWNTARRQPGGSHKDRRGRTASAGAAQGLKRARWALWKNPENLTDHQRHKLAWIAKTDPRLYRAYLLKEGLRHVFAVGGQPGKEALQRWLAWAARCRIPEFVKLARTIRAERAAIHASLDHGLSNALIESTNTKIRLLTRLAFGFKHADALISLALLALGGHRPELPDRTHT</sequence>
<accession>A0A542CTF3</accession>
<dbReference type="PANTHER" id="PTHR33498:SF1">
    <property type="entry name" value="TRANSPOSASE FOR INSERTION SEQUENCE ELEMENT IS1557"/>
    <property type="match status" value="1"/>
</dbReference>
<organism evidence="4 5">
    <name type="scientific">Amycolatopsis cihanbeyliensis</name>
    <dbReference type="NCBI Taxonomy" id="1128664"/>
    <lineage>
        <taxon>Bacteria</taxon>
        <taxon>Bacillati</taxon>
        <taxon>Actinomycetota</taxon>
        <taxon>Actinomycetes</taxon>
        <taxon>Pseudonocardiales</taxon>
        <taxon>Pseudonocardiaceae</taxon>
        <taxon>Amycolatopsis</taxon>
    </lineage>
</organism>
<dbReference type="OrthoDB" id="3238779at2"/>
<gene>
    <name evidence="4" type="ORF">FB471_6254</name>
</gene>
<reference evidence="4 5" key="1">
    <citation type="submission" date="2019-06" db="EMBL/GenBank/DDBJ databases">
        <title>Sequencing the genomes of 1000 actinobacteria strains.</title>
        <authorList>
            <person name="Klenk H.-P."/>
        </authorList>
    </citation>
    <scope>NUCLEOTIDE SEQUENCE [LARGE SCALE GENOMIC DNA]</scope>
    <source>
        <strain evidence="4 5">DSM 45679</strain>
    </source>
</reference>
<comment type="caution">
    <text evidence="4">The sequence shown here is derived from an EMBL/GenBank/DDBJ whole genome shotgun (WGS) entry which is preliminary data.</text>
</comment>
<dbReference type="PANTHER" id="PTHR33498">
    <property type="entry name" value="TRANSPOSASE FOR INSERTION SEQUENCE ELEMENT IS1557"/>
    <property type="match status" value="1"/>
</dbReference>
<feature type="domain" description="Transposase IS204/IS1001/IS1096/IS1165 zinc-finger" evidence="3">
    <location>
        <begin position="42"/>
        <end position="87"/>
    </location>
</feature>
<evidence type="ECO:0000259" key="2">
    <source>
        <dbReference type="Pfam" id="PF13542"/>
    </source>
</evidence>
<evidence type="ECO:0000259" key="3">
    <source>
        <dbReference type="Pfam" id="PF14690"/>
    </source>
</evidence>
<protein>
    <submittedName>
        <fullName evidence="4">Transposase</fullName>
    </submittedName>
</protein>
<name>A0A542CTF3_AMYCI</name>
<dbReference type="NCBIfam" id="NF033550">
    <property type="entry name" value="transpos_ISL3"/>
    <property type="match status" value="1"/>
</dbReference>
<dbReference type="RefSeq" id="WP_142003370.1">
    <property type="nucleotide sequence ID" value="NZ_VFML01000002.1"/>
</dbReference>
<feature type="domain" description="Transposase IS204/IS1001/IS1096/IS1165 DDE" evidence="1">
    <location>
        <begin position="158"/>
        <end position="407"/>
    </location>
</feature>
<dbReference type="InterPro" id="IPR032877">
    <property type="entry name" value="Transposase_HTH"/>
</dbReference>
<dbReference type="Proteomes" id="UP000320876">
    <property type="component" value="Unassembled WGS sequence"/>
</dbReference>
<dbReference type="AlphaFoldDB" id="A0A542CTF3"/>
<dbReference type="Pfam" id="PF13542">
    <property type="entry name" value="HTH_Tnp_ISL3"/>
    <property type="match status" value="1"/>
</dbReference>
<dbReference type="Pfam" id="PF14690">
    <property type="entry name" value="Zn_ribbon_ISL3"/>
    <property type="match status" value="1"/>
</dbReference>